<gene>
    <name evidence="2" type="ORF">GAS29_16650</name>
</gene>
<evidence type="ECO:0000313" key="3">
    <source>
        <dbReference type="Proteomes" id="UP000441522"/>
    </source>
</evidence>
<evidence type="ECO:0000313" key="2">
    <source>
        <dbReference type="EMBL" id="KAB3853553.1"/>
    </source>
</evidence>
<feature type="chain" id="PRO_5030152528" description="Lipoprotein" evidence="1">
    <location>
        <begin position="17"/>
        <end position="464"/>
    </location>
</feature>
<reference evidence="2 3" key="1">
    <citation type="journal article" date="2019" name="Nat. Med.">
        <title>A library of human gut bacterial isolates paired with longitudinal multiomics data enables mechanistic microbiome research.</title>
        <authorList>
            <person name="Poyet M."/>
            <person name="Groussin M."/>
            <person name="Gibbons S.M."/>
            <person name="Avila-Pacheco J."/>
            <person name="Jiang X."/>
            <person name="Kearney S.M."/>
            <person name="Perrotta A.R."/>
            <person name="Berdy B."/>
            <person name="Zhao S."/>
            <person name="Lieberman T.D."/>
            <person name="Swanson P.K."/>
            <person name="Smith M."/>
            <person name="Roesemann S."/>
            <person name="Alexander J.E."/>
            <person name="Rich S.A."/>
            <person name="Livny J."/>
            <person name="Vlamakis H."/>
            <person name="Clish C."/>
            <person name="Bullock K."/>
            <person name="Deik A."/>
            <person name="Scott J."/>
            <person name="Pierce K.A."/>
            <person name="Xavier R.J."/>
            <person name="Alm E.J."/>
        </authorList>
    </citation>
    <scope>NUCLEOTIDE SEQUENCE [LARGE SCALE GENOMIC DNA]</scope>
    <source>
        <strain evidence="2 3">BIOML-A5</strain>
    </source>
</reference>
<dbReference type="AlphaFoldDB" id="A0A6I0HBZ5"/>
<sequence>MKVMKYFAAASLMLFAACNNEDNPTLETGNQPVDVIVSLNTIQVGTRAAMGDLQDKVEDQAAASLEKVHVYLIDHEGNITVAEEFVKNDANWSKLVNTTAVSSQANPGGYKFKNVDKKTQRALVICNPQGHIATEKTPVAQVADYELKSLIGDVIYAETKPLSPAGQEPYGVDPQDDQRTVKVAEFILKGNMNRFQVLGTKFSKIEWKQDGQQAAEQWQKDWLQKNTGKQPGDALAAFVAAVGKYDQKTGKSPQKTEWDKYFQVVDVTAENTGIVMNRFYDKFHVLDQTSNTLMYAKTYAGNRYKFADGTFMPDGKTDLSSAASYYNTNGFDFKGQKAAAFNFFTDKVTDYGKNGNAPTLHFIFKEGGKVSANRRFLNINAYTGTEGQATALDATKNKAGKLLNIDLSKVNNNNGILVDVDPTIPEGVAPDPQGGDDFVDENVNVIVRVEVEPWTAVNVFPILD</sequence>
<evidence type="ECO:0008006" key="4">
    <source>
        <dbReference type="Google" id="ProtNLM"/>
    </source>
</evidence>
<keyword evidence="1" id="KW-0732">Signal</keyword>
<comment type="caution">
    <text evidence="2">The sequence shown here is derived from an EMBL/GenBank/DDBJ whole genome shotgun (WGS) entry which is preliminary data.</text>
</comment>
<protein>
    <recommendedName>
        <fullName evidence="4">Lipoprotein</fullName>
    </recommendedName>
</protein>
<dbReference type="EMBL" id="WCWW01000043">
    <property type="protein sequence ID" value="KAB3853553.1"/>
    <property type="molecule type" value="Genomic_DNA"/>
</dbReference>
<proteinExistence type="predicted"/>
<dbReference type="PROSITE" id="PS51257">
    <property type="entry name" value="PROKAR_LIPOPROTEIN"/>
    <property type="match status" value="1"/>
</dbReference>
<dbReference type="RefSeq" id="WP_151849451.1">
    <property type="nucleotide sequence ID" value="NZ_JAUNZK010000003.1"/>
</dbReference>
<feature type="signal peptide" evidence="1">
    <location>
        <begin position="1"/>
        <end position="16"/>
    </location>
</feature>
<organism evidence="2 3">
    <name type="scientific">Phocaeicola vulgatus</name>
    <name type="common">Bacteroides vulgatus</name>
    <dbReference type="NCBI Taxonomy" id="821"/>
    <lineage>
        <taxon>Bacteria</taxon>
        <taxon>Pseudomonadati</taxon>
        <taxon>Bacteroidota</taxon>
        <taxon>Bacteroidia</taxon>
        <taxon>Bacteroidales</taxon>
        <taxon>Bacteroidaceae</taxon>
        <taxon>Phocaeicola</taxon>
    </lineage>
</organism>
<evidence type="ECO:0000256" key="1">
    <source>
        <dbReference type="SAM" id="SignalP"/>
    </source>
</evidence>
<dbReference type="Proteomes" id="UP000441522">
    <property type="component" value="Unassembled WGS sequence"/>
</dbReference>
<name>A0A6I0HBZ5_PHOVU</name>
<accession>A0A6I0HBZ5</accession>